<evidence type="ECO:0000313" key="4">
    <source>
        <dbReference type="Proteomes" id="UP000011713"/>
    </source>
</evidence>
<feature type="transmembrane region" description="Helical" evidence="1">
    <location>
        <begin position="137"/>
        <end position="156"/>
    </location>
</feature>
<dbReference type="HOGENOM" id="CLU_1638621_0_0_1"/>
<dbReference type="InParanoid" id="M4BPG9"/>
<keyword evidence="1" id="KW-0472">Membrane</keyword>
<dbReference type="VEuPathDB" id="FungiDB:HpaG808308"/>
<dbReference type="Proteomes" id="UP000011713">
    <property type="component" value="Unassembled WGS sequence"/>
</dbReference>
<evidence type="ECO:0008006" key="5">
    <source>
        <dbReference type="Google" id="ProtNLM"/>
    </source>
</evidence>
<organism evidence="3 4">
    <name type="scientific">Hyaloperonospora arabidopsidis (strain Emoy2)</name>
    <name type="common">Downy mildew agent</name>
    <name type="synonym">Peronospora arabidopsidis</name>
    <dbReference type="NCBI Taxonomy" id="559515"/>
    <lineage>
        <taxon>Eukaryota</taxon>
        <taxon>Sar</taxon>
        <taxon>Stramenopiles</taxon>
        <taxon>Oomycota</taxon>
        <taxon>Peronosporomycetes</taxon>
        <taxon>Peronosporales</taxon>
        <taxon>Peronosporaceae</taxon>
        <taxon>Hyaloperonospora</taxon>
    </lineage>
</organism>
<keyword evidence="4" id="KW-1185">Reference proteome</keyword>
<sequence>MGSTRLLLVWSVFFASTFDLVLTTGNLKGVQHFQDDSQTIRQLGTVPMVDEQESTTDNEEERQVEGIVTRMRSFGSHVQPPHIDEQTTLRVAEAASQRAKKMYDDDLEKAKTVGIVAKEEPVGHYEQYHEHEFKLEVLGFALAVLGMVVAVATTIYTSRHPK</sequence>
<protein>
    <recommendedName>
        <fullName evidence="5">RxLR effector candidate protein</fullName>
    </recommendedName>
</protein>
<name>M4BPG9_HYAAE</name>
<dbReference type="EMBL" id="JH598509">
    <property type="status" value="NOT_ANNOTATED_CDS"/>
    <property type="molecule type" value="Genomic_DNA"/>
</dbReference>
<keyword evidence="2" id="KW-0732">Signal</keyword>
<reference evidence="4" key="1">
    <citation type="journal article" date="2010" name="Science">
        <title>Signatures of adaptation to obligate biotrophy in the Hyaloperonospora arabidopsidis genome.</title>
        <authorList>
            <person name="Baxter L."/>
            <person name="Tripathy S."/>
            <person name="Ishaque N."/>
            <person name="Boot N."/>
            <person name="Cabral A."/>
            <person name="Kemen E."/>
            <person name="Thines M."/>
            <person name="Ah-Fong A."/>
            <person name="Anderson R."/>
            <person name="Badejoko W."/>
            <person name="Bittner-Eddy P."/>
            <person name="Boore J.L."/>
            <person name="Chibucos M.C."/>
            <person name="Coates M."/>
            <person name="Dehal P."/>
            <person name="Delehaunty K."/>
            <person name="Dong S."/>
            <person name="Downton P."/>
            <person name="Dumas B."/>
            <person name="Fabro G."/>
            <person name="Fronick C."/>
            <person name="Fuerstenberg S.I."/>
            <person name="Fulton L."/>
            <person name="Gaulin E."/>
            <person name="Govers F."/>
            <person name="Hughes L."/>
            <person name="Humphray S."/>
            <person name="Jiang R.H."/>
            <person name="Judelson H."/>
            <person name="Kamoun S."/>
            <person name="Kyung K."/>
            <person name="Meijer H."/>
            <person name="Minx P."/>
            <person name="Morris P."/>
            <person name="Nelson J."/>
            <person name="Phuntumart V."/>
            <person name="Qutob D."/>
            <person name="Rehmany A."/>
            <person name="Rougon-Cardoso A."/>
            <person name="Ryden P."/>
            <person name="Torto-Alalibo T."/>
            <person name="Studholme D."/>
            <person name="Wang Y."/>
            <person name="Win J."/>
            <person name="Wood J."/>
            <person name="Clifton S.W."/>
            <person name="Rogers J."/>
            <person name="Van den Ackerveken G."/>
            <person name="Jones J.D."/>
            <person name="McDowell J.M."/>
            <person name="Beynon J."/>
            <person name="Tyler B.M."/>
        </authorList>
    </citation>
    <scope>NUCLEOTIDE SEQUENCE [LARGE SCALE GENOMIC DNA]</scope>
    <source>
        <strain evidence="4">Emoy2</strain>
    </source>
</reference>
<evidence type="ECO:0000256" key="1">
    <source>
        <dbReference type="SAM" id="Phobius"/>
    </source>
</evidence>
<feature type="signal peptide" evidence="2">
    <location>
        <begin position="1"/>
        <end position="23"/>
    </location>
</feature>
<keyword evidence="1" id="KW-1133">Transmembrane helix</keyword>
<evidence type="ECO:0000256" key="2">
    <source>
        <dbReference type="SAM" id="SignalP"/>
    </source>
</evidence>
<dbReference type="AlphaFoldDB" id="M4BPG9"/>
<dbReference type="EnsemblProtists" id="HpaT808308">
    <property type="protein sequence ID" value="HpaP808308"/>
    <property type="gene ID" value="HpaG808308"/>
</dbReference>
<evidence type="ECO:0000313" key="3">
    <source>
        <dbReference type="EnsemblProtists" id="HpaP808308"/>
    </source>
</evidence>
<proteinExistence type="predicted"/>
<reference evidence="3" key="2">
    <citation type="submission" date="2015-06" db="UniProtKB">
        <authorList>
            <consortium name="EnsemblProtists"/>
        </authorList>
    </citation>
    <scope>IDENTIFICATION</scope>
    <source>
        <strain evidence="3">Emoy2</strain>
    </source>
</reference>
<accession>M4BPG9</accession>
<keyword evidence="1" id="KW-0812">Transmembrane</keyword>
<feature type="chain" id="PRO_5004049256" description="RxLR effector candidate protein" evidence="2">
    <location>
        <begin position="24"/>
        <end position="162"/>
    </location>
</feature>